<organism evidence="2 3">
    <name type="scientific">Coprinellus micaceus</name>
    <name type="common">Glistening ink-cap mushroom</name>
    <name type="synonym">Coprinus micaceus</name>
    <dbReference type="NCBI Taxonomy" id="71717"/>
    <lineage>
        <taxon>Eukaryota</taxon>
        <taxon>Fungi</taxon>
        <taxon>Dikarya</taxon>
        <taxon>Basidiomycota</taxon>
        <taxon>Agaricomycotina</taxon>
        <taxon>Agaricomycetes</taxon>
        <taxon>Agaricomycetidae</taxon>
        <taxon>Agaricales</taxon>
        <taxon>Agaricineae</taxon>
        <taxon>Psathyrellaceae</taxon>
        <taxon>Coprinellus</taxon>
    </lineage>
</organism>
<feature type="compositionally biased region" description="Low complexity" evidence="1">
    <location>
        <begin position="65"/>
        <end position="77"/>
    </location>
</feature>
<feature type="compositionally biased region" description="Low complexity" evidence="1">
    <location>
        <begin position="29"/>
        <end position="45"/>
    </location>
</feature>
<feature type="compositionally biased region" description="Polar residues" evidence="1">
    <location>
        <begin position="9"/>
        <end position="28"/>
    </location>
</feature>
<comment type="caution">
    <text evidence="2">The sequence shown here is derived from an EMBL/GenBank/DDBJ whole genome shotgun (WGS) entry which is preliminary data.</text>
</comment>
<feature type="region of interest" description="Disordered" evidence="1">
    <location>
        <begin position="1"/>
        <end position="124"/>
    </location>
</feature>
<keyword evidence="3" id="KW-1185">Reference proteome</keyword>
<reference evidence="2 3" key="1">
    <citation type="journal article" date="2019" name="Nat. Ecol. Evol.">
        <title>Megaphylogeny resolves global patterns of mushroom evolution.</title>
        <authorList>
            <person name="Varga T."/>
            <person name="Krizsan K."/>
            <person name="Foldi C."/>
            <person name="Dima B."/>
            <person name="Sanchez-Garcia M."/>
            <person name="Sanchez-Ramirez S."/>
            <person name="Szollosi G.J."/>
            <person name="Szarkandi J.G."/>
            <person name="Papp V."/>
            <person name="Albert L."/>
            <person name="Andreopoulos W."/>
            <person name="Angelini C."/>
            <person name="Antonin V."/>
            <person name="Barry K.W."/>
            <person name="Bougher N.L."/>
            <person name="Buchanan P."/>
            <person name="Buyck B."/>
            <person name="Bense V."/>
            <person name="Catcheside P."/>
            <person name="Chovatia M."/>
            <person name="Cooper J."/>
            <person name="Damon W."/>
            <person name="Desjardin D."/>
            <person name="Finy P."/>
            <person name="Geml J."/>
            <person name="Haridas S."/>
            <person name="Hughes K."/>
            <person name="Justo A."/>
            <person name="Karasinski D."/>
            <person name="Kautmanova I."/>
            <person name="Kiss B."/>
            <person name="Kocsube S."/>
            <person name="Kotiranta H."/>
            <person name="LaButti K.M."/>
            <person name="Lechner B.E."/>
            <person name="Liimatainen K."/>
            <person name="Lipzen A."/>
            <person name="Lukacs Z."/>
            <person name="Mihaltcheva S."/>
            <person name="Morgado L.N."/>
            <person name="Niskanen T."/>
            <person name="Noordeloos M.E."/>
            <person name="Ohm R.A."/>
            <person name="Ortiz-Santana B."/>
            <person name="Ovrebo C."/>
            <person name="Racz N."/>
            <person name="Riley R."/>
            <person name="Savchenko A."/>
            <person name="Shiryaev A."/>
            <person name="Soop K."/>
            <person name="Spirin V."/>
            <person name="Szebenyi C."/>
            <person name="Tomsovsky M."/>
            <person name="Tulloss R.E."/>
            <person name="Uehling J."/>
            <person name="Grigoriev I.V."/>
            <person name="Vagvolgyi C."/>
            <person name="Papp T."/>
            <person name="Martin F.M."/>
            <person name="Miettinen O."/>
            <person name="Hibbett D.S."/>
            <person name="Nagy L.G."/>
        </authorList>
    </citation>
    <scope>NUCLEOTIDE SEQUENCE [LARGE SCALE GENOMIC DNA]</scope>
    <source>
        <strain evidence="2 3">FP101781</strain>
    </source>
</reference>
<accession>A0A4Y7T1N1</accession>
<evidence type="ECO:0000313" key="3">
    <source>
        <dbReference type="Proteomes" id="UP000298030"/>
    </source>
</evidence>
<name>A0A4Y7T1N1_COPMI</name>
<sequence length="124" mass="13689">MHLTVAPESVQSWVDSLEPQSQTSQGRGTSARATRASSPASQPAQENSGDDWDDWDEIEEESMITSSALSTATRSSSKLQRKRRNGGDGSILQGARNYRIGVLNYHPNTNEDQRRPLEPGRFSL</sequence>
<feature type="compositionally biased region" description="Basic and acidic residues" evidence="1">
    <location>
        <begin position="109"/>
        <end position="118"/>
    </location>
</feature>
<evidence type="ECO:0000313" key="2">
    <source>
        <dbReference type="EMBL" id="TEB27429.1"/>
    </source>
</evidence>
<proteinExistence type="predicted"/>
<evidence type="ECO:0000256" key="1">
    <source>
        <dbReference type="SAM" id="MobiDB-lite"/>
    </source>
</evidence>
<gene>
    <name evidence="2" type="ORF">FA13DRAFT_1736552</name>
</gene>
<dbReference type="AlphaFoldDB" id="A0A4Y7T1N1"/>
<protein>
    <submittedName>
        <fullName evidence="2">Uncharacterized protein</fullName>
    </submittedName>
</protein>
<dbReference type="Proteomes" id="UP000298030">
    <property type="component" value="Unassembled WGS sequence"/>
</dbReference>
<dbReference type="EMBL" id="QPFP01000040">
    <property type="protein sequence ID" value="TEB27429.1"/>
    <property type="molecule type" value="Genomic_DNA"/>
</dbReference>
<feature type="compositionally biased region" description="Acidic residues" evidence="1">
    <location>
        <begin position="48"/>
        <end position="62"/>
    </location>
</feature>